<proteinExistence type="predicted"/>
<sequence length="94" mass="10780">MNKNYIGKICIRRGNKFQEPSACFITGINGFGMLVCRVINTGSLVMTEPDDEGELIDFDFKKLELMRAEWAVESAKRSVQVTEERYQELLEQSL</sequence>
<comment type="caution">
    <text evidence="1">The sequence shown here is derived from an EMBL/GenBank/DDBJ whole genome shotgun (WGS) entry which is preliminary data.</text>
</comment>
<dbReference type="PATRIC" id="fig|1217659.3.peg.3291"/>
<accession>N9EZC7</accession>
<evidence type="ECO:0000313" key="1">
    <source>
        <dbReference type="EMBL" id="ENW15612.1"/>
    </source>
</evidence>
<evidence type="ECO:0000313" key="2">
    <source>
        <dbReference type="Proteomes" id="UP000017667"/>
    </source>
</evidence>
<gene>
    <name evidence="1" type="ORF">F927_03352</name>
</gene>
<organism evidence="1 2">
    <name type="scientific">Acinetobacter haemolyticus CIP 64.3 = MTCC 9819</name>
    <dbReference type="NCBI Taxonomy" id="1217659"/>
    <lineage>
        <taxon>Bacteria</taxon>
        <taxon>Pseudomonadati</taxon>
        <taxon>Pseudomonadota</taxon>
        <taxon>Gammaproteobacteria</taxon>
        <taxon>Moraxellales</taxon>
        <taxon>Moraxellaceae</taxon>
        <taxon>Acinetobacter</taxon>
    </lineage>
</organism>
<dbReference type="HOGENOM" id="CLU_2379676_0_0_6"/>
<dbReference type="Proteomes" id="UP000017667">
    <property type="component" value="Unassembled WGS sequence"/>
</dbReference>
<keyword evidence="2" id="KW-1185">Reference proteome</keyword>
<name>N9EZC7_ACIHA</name>
<reference evidence="1 2" key="1">
    <citation type="submission" date="2013-02" db="EMBL/GenBank/DDBJ databases">
        <title>The Genome Sequence of Acinetobacter haemolyticus CIP 64.3.</title>
        <authorList>
            <consortium name="The Broad Institute Genome Sequencing Platform"/>
            <consortium name="The Broad Institute Genome Sequencing Center for Infectious Disease"/>
            <person name="Cerqueira G."/>
            <person name="Feldgarden M."/>
            <person name="Courvalin P."/>
            <person name="Perichon B."/>
            <person name="Grillot-Courvalin C."/>
            <person name="Clermont D."/>
            <person name="Rocha E."/>
            <person name="Yoon E.-J."/>
            <person name="Nemec A."/>
            <person name="Walker B."/>
            <person name="Young S.K."/>
            <person name="Zeng Q."/>
            <person name="Gargeya S."/>
            <person name="Fitzgerald M."/>
            <person name="Haas B."/>
            <person name="Abouelleil A."/>
            <person name="Alvarado L."/>
            <person name="Arachchi H.M."/>
            <person name="Berlin A.M."/>
            <person name="Chapman S.B."/>
            <person name="Dewar J."/>
            <person name="Goldberg J."/>
            <person name="Griggs A."/>
            <person name="Gujja S."/>
            <person name="Hansen M."/>
            <person name="Howarth C."/>
            <person name="Imamovic A."/>
            <person name="Larimer J."/>
            <person name="McCowan C."/>
            <person name="Murphy C."/>
            <person name="Neiman D."/>
            <person name="Pearson M."/>
            <person name="Priest M."/>
            <person name="Roberts A."/>
            <person name="Saif S."/>
            <person name="Shea T."/>
            <person name="Sisk P."/>
            <person name="Sykes S."/>
            <person name="Wortman J."/>
            <person name="Nusbaum C."/>
            <person name="Birren B."/>
        </authorList>
    </citation>
    <scope>NUCLEOTIDE SEQUENCE [LARGE SCALE GENOMIC DNA]</scope>
    <source>
        <strain evidence="1 2">CIP 64.3</strain>
    </source>
</reference>
<dbReference type="AlphaFoldDB" id="N9EZC7"/>
<dbReference type="RefSeq" id="WP_005084884.1">
    <property type="nucleotide sequence ID" value="NZ_ASYX01000008.1"/>
</dbReference>
<protein>
    <submittedName>
        <fullName evidence="1">Uncharacterized protein</fullName>
    </submittedName>
</protein>
<dbReference type="EMBL" id="APQQ01000032">
    <property type="protein sequence ID" value="ENW15612.1"/>
    <property type="molecule type" value="Genomic_DNA"/>
</dbReference>